<sequence length="181" mass="20544">MLIPHQTCAVLSPNPSNITAFKTLANNSIRRREITTIIYDDARLYRPSIDDHYHGEPAVVPEDTNDPDIGDETGVPSWYRRGYRTSSRFIKAYGHSEQQRFEVAQRFLNPLSPKESYETYRNLGAQQDQVIATGLDILALRQGLAKFPNLRRVILTPAVHGTPVKPLCYTPMINRLPRGLI</sequence>
<accession>A0AAE8MPI5</accession>
<dbReference type="EMBL" id="ONZP01000955">
    <property type="protein sequence ID" value="SPJ92407.1"/>
    <property type="molecule type" value="Genomic_DNA"/>
</dbReference>
<organism evidence="1 2">
    <name type="scientific">Fusarium torulosum</name>
    <dbReference type="NCBI Taxonomy" id="33205"/>
    <lineage>
        <taxon>Eukaryota</taxon>
        <taxon>Fungi</taxon>
        <taxon>Dikarya</taxon>
        <taxon>Ascomycota</taxon>
        <taxon>Pezizomycotina</taxon>
        <taxon>Sordariomycetes</taxon>
        <taxon>Hypocreomycetidae</taxon>
        <taxon>Hypocreales</taxon>
        <taxon>Nectriaceae</taxon>
        <taxon>Fusarium</taxon>
    </lineage>
</organism>
<keyword evidence="2" id="KW-1185">Reference proteome</keyword>
<evidence type="ECO:0000313" key="2">
    <source>
        <dbReference type="Proteomes" id="UP001187734"/>
    </source>
</evidence>
<evidence type="ECO:0000313" key="1">
    <source>
        <dbReference type="EMBL" id="SPJ92407.1"/>
    </source>
</evidence>
<gene>
    <name evidence="1" type="ORF">FTOL_13693</name>
</gene>
<protein>
    <submittedName>
        <fullName evidence="1">Uncharacterized protein</fullName>
    </submittedName>
</protein>
<reference evidence="1" key="1">
    <citation type="submission" date="2018-03" db="EMBL/GenBank/DDBJ databases">
        <authorList>
            <person name="Guldener U."/>
        </authorList>
    </citation>
    <scope>NUCLEOTIDE SEQUENCE</scope>
</reference>
<comment type="caution">
    <text evidence="1">The sequence shown here is derived from an EMBL/GenBank/DDBJ whole genome shotgun (WGS) entry which is preliminary data.</text>
</comment>
<name>A0AAE8MPI5_9HYPO</name>
<dbReference type="Proteomes" id="UP001187734">
    <property type="component" value="Unassembled WGS sequence"/>
</dbReference>
<proteinExistence type="predicted"/>
<dbReference type="AlphaFoldDB" id="A0AAE8MPI5"/>